<accession>A0A024LNI5</accession>
<name>A0A024LNI5_9HYPH</name>
<comment type="subcellular location">
    <subcellularLocation>
        <location evidence="1">Membrane</location>
    </subcellularLocation>
</comment>
<keyword evidence="3 5" id="KW-1133">Transmembrane helix</keyword>
<dbReference type="Gene3D" id="1.25.40.10">
    <property type="entry name" value="Tetratricopeptide repeat domain"/>
    <property type="match status" value="2"/>
</dbReference>
<dbReference type="PIRSF" id="PIRSF031802">
    <property type="entry name" value="UCP031802"/>
    <property type="match status" value="1"/>
</dbReference>
<dbReference type="GO" id="GO:0003677">
    <property type="term" value="F:DNA binding"/>
    <property type="evidence" value="ECO:0007669"/>
    <property type="project" value="UniProtKB-KW"/>
</dbReference>
<proteinExistence type="predicted"/>
<keyword evidence="2 5" id="KW-0812">Transmembrane</keyword>
<sequence>MGPRMIRVFIYIFVVCVLGAAFGWVASHNSVVTITFMHTRLSISLLAFLSTFIVFLGILWGLLYVVCFAPGAFYNYFYTRRQRRGREALSQGLLAAFIGDHLTAQKMETRALKYLEENCEPLIKLLQAQTLVLQKDSIRAIHLYEEMRQKKSTKLAGLYGLFREAMDTKTYEAAQHYAQEAFTLSPSLVWAHQAVLDRLSAEGQWDEALDVFEKVQKALPRSARLTAERNHTHALLLSGKALHVFKIHPVKARSAILKAHKLVPDFGPITVITAGILYKLNETRKADKIIIEAWKKDPHPDFGALYLGREERAVGRLKKAKKLASYNKNTFESAFLIAKAALDAGELTLAREQAKKALNYHPRESVYLLLADIEEVQGNDQGLVHQWLSLARNAERDPTWICDNTLFSSWSAVSPISGRLGCFEWKAPPRRFPLTLEADDIVLKKEDKQNVTEIAFKDNLLSKCPPKESDSPFEVYTNKQDEETLNQIHLDVDDSNVKTTKKKVSASKKKFQLF</sequence>
<reference evidence="7" key="2">
    <citation type="submission" date="2014-05" db="EMBL/GenBank/DDBJ databases">
        <title>Genome sequencing of Bartonella spp. isolated from human blood.</title>
        <authorList>
            <person name="Raoult D."/>
        </authorList>
    </citation>
    <scope>NUCLEOTIDE SEQUENCE</scope>
    <source>
        <strain evidence="7">MVT06</strain>
    </source>
</reference>
<organism evidence="7">
    <name type="scientific">Bartonella schoenbuchensis</name>
    <dbReference type="NCBI Taxonomy" id="165694"/>
    <lineage>
        <taxon>Bacteria</taxon>
        <taxon>Pseudomonadati</taxon>
        <taxon>Pseudomonadota</taxon>
        <taxon>Alphaproteobacteria</taxon>
        <taxon>Hyphomicrobiales</taxon>
        <taxon>Bartonellaceae</taxon>
        <taxon>Bartonella</taxon>
    </lineage>
</organism>
<dbReference type="GO" id="GO:0016020">
    <property type="term" value="C:membrane"/>
    <property type="evidence" value="ECO:0007669"/>
    <property type="project" value="UniProtKB-SubCell"/>
</dbReference>
<evidence type="ECO:0000256" key="1">
    <source>
        <dbReference type="ARBA" id="ARBA00004370"/>
    </source>
</evidence>
<reference evidence="7" key="1">
    <citation type="submission" date="2013-11" db="EMBL/GenBank/DDBJ databases">
        <authorList>
            <person name="GENOMES U."/>
        </authorList>
    </citation>
    <scope>NUCLEOTIDE SEQUENCE</scope>
    <source>
        <strain evidence="7">MVT06</strain>
    </source>
</reference>
<evidence type="ECO:0000256" key="5">
    <source>
        <dbReference type="SAM" id="Phobius"/>
    </source>
</evidence>
<dbReference type="EMBL" id="HG977194">
    <property type="protein sequence ID" value="CDP79545.1"/>
    <property type="molecule type" value="Genomic_DNA"/>
</dbReference>
<protein>
    <submittedName>
        <fullName evidence="7">Hypothetical DNA-binding protein</fullName>
    </submittedName>
</protein>
<dbReference type="SUPFAM" id="SSF48452">
    <property type="entry name" value="TPR-like"/>
    <property type="match status" value="1"/>
</dbReference>
<dbReference type="Pfam" id="PF07219">
    <property type="entry name" value="HemY_N"/>
    <property type="match status" value="1"/>
</dbReference>
<evidence type="ECO:0000259" key="6">
    <source>
        <dbReference type="Pfam" id="PF07219"/>
    </source>
</evidence>
<evidence type="ECO:0000313" key="7">
    <source>
        <dbReference type="EMBL" id="CDP79326.1"/>
    </source>
</evidence>
<dbReference type="InterPro" id="IPR016982">
    <property type="entry name" value="Mms48"/>
</dbReference>
<feature type="domain" description="HemY N-terminal" evidence="6">
    <location>
        <begin position="32"/>
        <end position="130"/>
    </location>
</feature>
<gene>
    <name evidence="7" type="ORF">BN1046_00218</name>
    <name evidence="8" type="ORF">BN1046_00440</name>
</gene>
<dbReference type="InterPro" id="IPR010817">
    <property type="entry name" value="HemY_N"/>
</dbReference>
<dbReference type="AlphaFoldDB" id="A0A024LNI5"/>
<evidence type="ECO:0000256" key="4">
    <source>
        <dbReference type="ARBA" id="ARBA00023136"/>
    </source>
</evidence>
<dbReference type="InterPro" id="IPR011990">
    <property type="entry name" value="TPR-like_helical_dom_sf"/>
</dbReference>
<feature type="transmembrane region" description="Helical" evidence="5">
    <location>
        <begin position="7"/>
        <end position="26"/>
    </location>
</feature>
<evidence type="ECO:0000313" key="8">
    <source>
        <dbReference type="EMBL" id="CDP79545.1"/>
    </source>
</evidence>
<keyword evidence="4 5" id="KW-0472">Membrane</keyword>
<dbReference type="EMBL" id="HG977193">
    <property type="protein sequence ID" value="CDP79326.1"/>
    <property type="molecule type" value="Genomic_DNA"/>
</dbReference>
<evidence type="ECO:0000256" key="2">
    <source>
        <dbReference type="ARBA" id="ARBA00022692"/>
    </source>
</evidence>
<feature type="transmembrane region" description="Helical" evidence="5">
    <location>
        <begin position="46"/>
        <end position="77"/>
    </location>
</feature>
<keyword evidence="7" id="KW-0238">DNA-binding</keyword>
<evidence type="ECO:0000256" key="3">
    <source>
        <dbReference type="ARBA" id="ARBA00022989"/>
    </source>
</evidence>